<dbReference type="InterPro" id="IPR036226">
    <property type="entry name" value="LipOase_C_sf"/>
</dbReference>
<comment type="cofactor">
    <cofactor evidence="2">
        <name>Mn(2+)</name>
        <dbReference type="ChEBI" id="CHEBI:29035"/>
    </cofactor>
</comment>
<evidence type="ECO:0000256" key="9">
    <source>
        <dbReference type="SAM" id="SignalP"/>
    </source>
</evidence>
<dbReference type="AlphaFoldDB" id="A0AA39WPG2"/>
<evidence type="ECO:0000256" key="7">
    <source>
        <dbReference type="ARBA" id="ARBA00023002"/>
    </source>
</evidence>
<evidence type="ECO:0000259" key="10">
    <source>
        <dbReference type="PROSITE" id="PS51393"/>
    </source>
</evidence>
<dbReference type="PANTHER" id="PTHR11771">
    <property type="entry name" value="LIPOXYGENASE"/>
    <property type="match status" value="1"/>
</dbReference>
<feature type="signal peptide" evidence="9">
    <location>
        <begin position="1"/>
        <end position="16"/>
    </location>
</feature>
<dbReference type="GO" id="GO:0034440">
    <property type="term" value="P:lipid oxidation"/>
    <property type="evidence" value="ECO:0007669"/>
    <property type="project" value="InterPro"/>
</dbReference>
<keyword evidence="8" id="KW-0464">Manganese</keyword>
<keyword evidence="5" id="KW-0479">Metal-binding</keyword>
<dbReference type="GO" id="GO:0043651">
    <property type="term" value="P:linoleic acid metabolic process"/>
    <property type="evidence" value="ECO:0007669"/>
    <property type="project" value="UniProtKB-ARBA"/>
</dbReference>
<dbReference type="InterPro" id="IPR000907">
    <property type="entry name" value="LipOase"/>
</dbReference>
<keyword evidence="7" id="KW-0560">Oxidoreductase</keyword>
<dbReference type="Gene3D" id="1.20.245.10">
    <property type="entry name" value="Lipoxygenase-1, Domain 5"/>
    <property type="match status" value="1"/>
</dbReference>
<evidence type="ECO:0000313" key="11">
    <source>
        <dbReference type="EMBL" id="KAK0619181.1"/>
    </source>
</evidence>
<keyword evidence="9" id="KW-0732">Signal</keyword>
<evidence type="ECO:0000256" key="6">
    <source>
        <dbReference type="ARBA" id="ARBA00022964"/>
    </source>
</evidence>
<dbReference type="Proteomes" id="UP001175000">
    <property type="component" value="Unassembled WGS sequence"/>
</dbReference>
<dbReference type="SUPFAM" id="SSF48484">
    <property type="entry name" value="Lipoxigenase"/>
    <property type="match status" value="1"/>
</dbReference>
<evidence type="ECO:0000313" key="12">
    <source>
        <dbReference type="Proteomes" id="UP001175000"/>
    </source>
</evidence>
<dbReference type="PROSITE" id="PS51393">
    <property type="entry name" value="LIPOXYGENASE_3"/>
    <property type="match status" value="1"/>
</dbReference>
<accession>A0AA39WPG2</accession>
<dbReference type="Pfam" id="PF00305">
    <property type="entry name" value="Lipoxygenase"/>
    <property type="match status" value="1"/>
</dbReference>
<evidence type="ECO:0000256" key="1">
    <source>
        <dbReference type="ARBA" id="ARBA00000366"/>
    </source>
</evidence>
<evidence type="ECO:0000256" key="3">
    <source>
        <dbReference type="ARBA" id="ARBA00013178"/>
    </source>
</evidence>
<dbReference type="EC" id="1.13.11.45" evidence="3"/>
<dbReference type="InterPro" id="IPR013819">
    <property type="entry name" value="LipOase_C"/>
</dbReference>
<sequence>MKCLIWLASLTAAASAATAPPGKISTRALEDVLKGLVKQFQSAIPNATQAGSDLLGSYLMGGGPSYPTGLLGTAKIAEDGASILVDLLPRLAGARLDLIKAMLDSPKYNGLKTLPDYAKLYDDEWKTSIPNGPDPGVLTNYTQDLFFSMQRLSNSPYQIRRLGPELNALPFDVDPEATLHVCGGSLEQLFQDGRLFYADYRDQQGLELNKGRYAANCDAYFCIDSRFGDFLPLAIRTNVGANLIYTPLDGPGEWLLAKMMLNVNDFWFAQWNHLAFTHETVHIIWMAAIRSLSQQHPVFAVLDRLMFQVFSIQILAEVRVPHDSPPEHIPSNTHQVILFTPSLAVDMTFAYSGRSAKNYSTTQYNNGYGKFKSNYFHTDLQRRGLINSTHGPPLKSFPFFEDAGTIHASIRKFFTSFVQSYYSSDAVVAGDPEIQNWVRECNGPAKVFDFPTNIPDRRTLVDVLTQLAHLVSAAHHTVNTNELVQVSSTLPFCPPALFKPLPTAKNASLNPVEWLPPLEQAFNQLSIGSLFARPSFVGTNRTIIHMFDDPRMLAKMNSATRAANGVFTKEMRDFSRNVESRSFDANGLSQGMPFVWRALDPNVAPYSIAT</sequence>
<feature type="domain" description="Lipoxygenase" evidence="10">
    <location>
        <begin position="26"/>
        <end position="610"/>
    </location>
</feature>
<keyword evidence="6" id="KW-0223">Dioxygenase</keyword>
<dbReference type="EMBL" id="JAULSU010000004">
    <property type="protein sequence ID" value="KAK0619181.1"/>
    <property type="molecule type" value="Genomic_DNA"/>
</dbReference>
<dbReference type="GO" id="GO:0050584">
    <property type="term" value="F:linoleate 11-lipoxygenase activity"/>
    <property type="evidence" value="ECO:0007669"/>
    <property type="project" value="UniProtKB-EC"/>
</dbReference>
<evidence type="ECO:0000256" key="8">
    <source>
        <dbReference type="ARBA" id="ARBA00023211"/>
    </source>
</evidence>
<evidence type="ECO:0000256" key="2">
    <source>
        <dbReference type="ARBA" id="ARBA00001936"/>
    </source>
</evidence>
<gene>
    <name evidence="11" type="ORF">B0T14DRAFT_537084</name>
</gene>
<organism evidence="11 12">
    <name type="scientific">Immersiella caudata</name>
    <dbReference type="NCBI Taxonomy" id="314043"/>
    <lineage>
        <taxon>Eukaryota</taxon>
        <taxon>Fungi</taxon>
        <taxon>Dikarya</taxon>
        <taxon>Ascomycota</taxon>
        <taxon>Pezizomycotina</taxon>
        <taxon>Sordariomycetes</taxon>
        <taxon>Sordariomycetidae</taxon>
        <taxon>Sordariales</taxon>
        <taxon>Lasiosphaeriaceae</taxon>
        <taxon>Immersiella</taxon>
    </lineage>
</organism>
<keyword evidence="12" id="KW-1185">Reference proteome</keyword>
<evidence type="ECO:0000256" key="4">
    <source>
        <dbReference type="ARBA" id="ARBA00021175"/>
    </source>
</evidence>
<comment type="caution">
    <text evidence="11">The sequence shown here is derived from an EMBL/GenBank/DDBJ whole genome shotgun (WGS) entry which is preliminary data.</text>
</comment>
<dbReference type="GO" id="GO:0046872">
    <property type="term" value="F:metal ion binding"/>
    <property type="evidence" value="ECO:0007669"/>
    <property type="project" value="UniProtKB-KW"/>
</dbReference>
<proteinExistence type="predicted"/>
<evidence type="ECO:0000256" key="5">
    <source>
        <dbReference type="ARBA" id="ARBA00022723"/>
    </source>
</evidence>
<comment type="catalytic activity">
    <reaction evidence="1">
        <text>(9Z,12Z)-octadecadienoate + O2 = (11S)-hydroperoxy-(9Z,12Z)-octadecadienoate</text>
        <dbReference type="Rhea" id="RHEA:18993"/>
        <dbReference type="ChEBI" id="CHEBI:15379"/>
        <dbReference type="ChEBI" id="CHEBI:30245"/>
        <dbReference type="ChEBI" id="CHEBI:57467"/>
        <dbReference type="EC" id="1.13.11.45"/>
    </reaction>
</comment>
<reference evidence="11" key="1">
    <citation type="submission" date="2023-06" db="EMBL/GenBank/DDBJ databases">
        <title>Genome-scale phylogeny and comparative genomics of the fungal order Sordariales.</title>
        <authorList>
            <consortium name="Lawrence Berkeley National Laboratory"/>
            <person name="Hensen N."/>
            <person name="Bonometti L."/>
            <person name="Westerberg I."/>
            <person name="Brannstrom I.O."/>
            <person name="Guillou S."/>
            <person name="Cros-Aarteil S."/>
            <person name="Calhoun S."/>
            <person name="Haridas S."/>
            <person name="Kuo A."/>
            <person name="Mondo S."/>
            <person name="Pangilinan J."/>
            <person name="Riley R."/>
            <person name="Labutti K."/>
            <person name="Andreopoulos B."/>
            <person name="Lipzen A."/>
            <person name="Chen C."/>
            <person name="Yanf M."/>
            <person name="Daum C."/>
            <person name="Ng V."/>
            <person name="Clum A."/>
            <person name="Steindorff A."/>
            <person name="Ohm R."/>
            <person name="Martin F."/>
            <person name="Silar P."/>
            <person name="Natvig D."/>
            <person name="Lalanne C."/>
            <person name="Gautier V."/>
            <person name="Ament-Velasquez S.L."/>
            <person name="Kruys A."/>
            <person name="Hutchinson M.I."/>
            <person name="Powell A.J."/>
            <person name="Barry K."/>
            <person name="Miller A.N."/>
            <person name="Grigoriev I.V."/>
            <person name="Debuchy R."/>
            <person name="Gladieux P."/>
            <person name="Thoren M.H."/>
            <person name="Johannesson H."/>
        </authorList>
    </citation>
    <scope>NUCLEOTIDE SEQUENCE</scope>
    <source>
        <strain evidence="11">CBS 606.72</strain>
    </source>
</reference>
<dbReference type="Gene3D" id="3.10.450.60">
    <property type="match status" value="1"/>
</dbReference>
<protein>
    <recommendedName>
        <fullName evidence="4">Manganese lipoxygenase</fullName>
        <ecNumber evidence="3">1.13.11.45</ecNumber>
    </recommendedName>
</protein>
<feature type="chain" id="PRO_5041392338" description="Manganese lipoxygenase" evidence="9">
    <location>
        <begin position="17"/>
        <end position="610"/>
    </location>
</feature>
<name>A0AA39WPG2_9PEZI</name>